<dbReference type="Gene3D" id="2.60.200.20">
    <property type="match status" value="1"/>
</dbReference>
<reference evidence="3 4" key="1">
    <citation type="submission" date="2016-06" db="EMBL/GenBank/DDBJ databases">
        <authorList>
            <person name="Kjaerup R.B."/>
            <person name="Dalgaard T.S."/>
            <person name="Juul-Madsen H.R."/>
        </authorList>
    </citation>
    <scope>NUCLEOTIDE SEQUENCE [LARGE SCALE GENOMIC DNA]</scope>
    <source>
        <strain evidence="3 4">1199456.5</strain>
    </source>
</reference>
<dbReference type="SMART" id="SM00240">
    <property type="entry name" value="FHA"/>
    <property type="match status" value="1"/>
</dbReference>
<proteinExistence type="predicted"/>
<evidence type="ECO:0000256" key="1">
    <source>
        <dbReference type="ARBA" id="ARBA00022553"/>
    </source>
</evidence>
<dbReference type="Proteomes" id="UP000093962">
    <property type="component" value="Unassembled WGS sequence"/>
</dbReference>
<keyword evidence="1" id="KW-0597">Phosphoprotein</keyword>
<protein>
    <recommendedName>
        <fullName evidence="2">FHA domain-containing protein</fullName>
    </recommendedName>
</protein>
<dbReference type="AlphaFoldDB" id="A0A1A0MZ25"/>
<dbReference type="Pfam" id="PF00498">
    <property type="entry name" value="FHA"/>
    <property type="match status" value="1"/>
</dbReference>
<sequence length="67" mass="7641">MFLDDITVSRHHAEIRWLDDEYWIIDAGSLNGTYVNGTPVQALPLTSGDEIQIGKFRLGFTCRSQDR</sequence>
<evidence type="ECO:0000259" key="2">
    <source>
        <dbReference type="PROSITE" id="PS50006"/>
    </source>
</evidence>
<evidence type="ECO:0000313" key="3">
    <source>
        <dbReference type="EMBL" id="OBA90048.1"/>
    </source>
</evidence>
<dbReference type="InterPro" id="IPR008984">
    <property type="entry name" value="SMAD_FHA_dom_sf"/>
</dbReference>
<feature type="domain" description="FHA" evidence="2">
    <location>
        <begin position="1"/>
        <end position="40"/>
    </location>
</feature>
<dbReference type="SUPFAM" id="SSF49879">
    <property type="entry name" value="SMAD/FHA domain"/>
    <property type="match status" value="1"/>
</dbReference>
<dbReference type="PROSITE" id="PS50006">
    <property type="entry name" value="FHA_DOMAIN"/>
    <property type="match status" value="1"/>
</dbReference>
<gene>
    <name evidence="3" type="ORF">A5642_13505</name>
</gene>
<accession>A0A1A0MZ25</accession>
<dbReference type="InterPro" id="IPR000253">
    <property type="entry name" value="FHA_dom"/>
</dbReference>
<name>A0A1A0MZ25_MYCMU</name>
<evidence type="ECO:0000313" key="4">
    <source>
        <dbReference type="Proteomes" id="UP000093962"/>
    </source>
</evidence>
<dbReference type="EMBL" id="LZSF01000063">
    <property type="protein sequence ID" value="OBA90048.1"/>
    <property type="molecule type" value="Genomic_DNA"/>
</dbReference>
<comment type="caution">
    <text evidence="3">The sequence shown here is derived from an EMBL/GenBank/DDBJ whole genome shotgun (WGS) entry which is preliminary data.</text>
</comment>
<organism evidence="3 4">
    <name type="scientific">Mycolicibacterium mucogenicum</name>
    <name type="common">Mycobacterium mucogenicum</name>
    <dbReference type="NCBI Taxonomy" id="56689"/>
    <lineage>
        <taxon>Bacteria</taxon>
        <taxon>Bacillati</taxon>
        <taxon>Actinomycetota</taxon>
        <taxon>Actinomycetes</taxon>
        <taxon>Mycobacteriales</taxon>
        <taxon>Mycobacteriaceae</taxon>
        <taxon>Mycolicibacterium</taxon>
    </lineage>
</organism>
<dbReference type="RefSeq" id="WP_064858013.1">
    <property type="nucleotide sequence ID" value="NZ_LZSF01000063.1"/>
</dbReference>